<dbReference type="PROSITE" id="PS00107">
    <property type="entry name" value="PROTEIN_KINASE_ATP"/>
    <property type="match status" value="1"/>
</dbReference>
<dbReference type="Pfam" id="PF08276">
    <property type="entry name" value="PAN_2"/>
    <property type="match status" value="1"/>
</dbReference>
<feature type="domain" description="EGF-like" evidence="11">
    <location>
        <begin position="124"/>
        <end position="162"/>
    </location>
</feature>
<dbReference type="Pfam" id="PF07714">
    <property type="entry name" value="PK_Tyr_Ser-Thr"/>
    <property type="match status" value="1"/>
</dbReference>
<evidence type="ECO:0000256" key="1">
    <source>
        <dbReference type="ARBA" id="ARBA00012513"/>
    </source>
</evidence>
<evidence type="ECO:0000313" key="13">
    <source>
        <dbReference type="Proteomes" id="UP000827889"/>
    </source>
</evidence>
<dbReference type="GeneID" id="125316481"/>
<feature type="region of interest" description="Disordered" evidence="8">
    <location>
        <begin position="322"/>
        <end position="344"/>
    </location>
</feature>
<dbReference type="InterPro" id="IPR011009">
    <property type="entry name" value="Kinase-like_dom_sf"/>
</dbReference>
<dbReference type="SUPFAM" id="SSF56112">
    <property type="entry name" value="Protein kinase-like (PK-like)"/>
    <property type="match status" value="1"/>
</dbReference>
<keyword evidence="7" id="KW-0067">ATP-binding</keyword>
<feature type="compositionally biased region" description="Basic and acidic residues" evidence="8">
    <location>
        <begin position="330"/>
        <end position="342"/>
    </location>
</feature>
<comment type="catalytic activity">
    <reaction evidence="4">
        <text>L-threonyl-[protein] + ATP = O-phospho-L-threonyl-[protein] + ADP + H(+)</text>
        <dbReference type="Rhea" id="RHEA:46608"/>
        <dbReference type="Rhea" id="RHEA-COMP:11060"/>
        <dbReference type="Rhea" id="RHEA-COMP:11605"/>
        <dbReference type="ChEBI" id="CHEBI:15378"/>
        <dbReference type="ChEBI" id="CHEBI:30013"/>
        <dbReference type="ChEBI" id="CHEBI:30616"/>
        <dbReference type="ChEBI" id="CHEBI:61977"/>
        <dbReference type="ChEBI" id="CHEBI:456216"/>
        <dbReference type="EC" id="2.7.11.1"/>
    </reaction>
</comment>
<evidence type="ECO:0000256" key="2">
    <source>
        <dbReference type="ARBA" id="ARBA00022729"/>
    </source>
</evidence>
<evidence type="ECO:0000256" key="6">
    <source>
        <dbReference type="PROSITE-ProRule" id="PRU00076"/>
    </source>
</evidence>
<keyword evidence="13" id="KW-1185">Reference proteome</keyword>
<evidence type="ECO:0000256" key="9">
    <source>
        <dbReference type="SAM" id="Phobius"/>
    </source>
</evidence>
<dbReference type="InterPro" id="IPR000858">
    <property type="entry name" value="S_locus_glycoprot_dom"/>
</dbReference>
<name>A0ABM3HVZ9_9MYRT</name>
<dbReference type="PROSITE" id="PS50026">
    <property type="entry name" value="EGF_3"/>
    <property type="match status" value="1"/>
</dbReference>
<evidence type="ECO:0000256" key="8">
    <source>
        <dbReference type="SAM" id="MobiDB-lite"/>
    </source>
</evidence>
<proteinExistence type="predicted"/>
<reference evidence="14" key="1">
    <citation type="submission" date="2025-08" db="UniProtKB">
        <authorList>
            <consortium name="RefSeq"/>
        </authorList>
    </citation>
    <scope>IDENTIFICATION</scope>
    <source>
        <tissue evidence="14">Leaf</tissue>
    </source>
</reference>
<feature type="binding site" evidence="7">
    <location>
        <position position="391"/>
    </location>
    <ligand>
        <name>ATP</name>
        <dbReference type="ChEBI" id="CHEBI:30616"/>
    </ligand>
</feature>
<keyword evidence="7" id="KW-0547">Nucleotide-binding</keyword>
<evidence type="ECO:0000256" key="7">
    <source>
        <dbReference type="PROSITE-ProRule" id="PRU10141"/>
    </source>
</evidence>
<organism evidence="13 14">
    <name type="scientific">Rhodamnia argentea</name>
    <dbReference type="NCBI Taxonomy" id="178133"/>
    <lineage>
        <taxon>Eukaryota</taxon>
        <taxon>Viridiplantae</taxon>
        <taxon>Streptophyta</taxon>
        <taxon>Embryophyta</taxon>
        <taxon>Tracheophyta</taxon>
        <taxon>Spermatophyta</taxon>
        <taxon>Magnoliopsida</taxon>
        <taxon>eudicotyledons</taxon>
        <taxon>Gunneridae</taxon>
        <taxon>Pentapetalae</taxon>
        <taxon>rosids</taxon>
        <taxon>malvids</taxon>
        <taxon>Myrtales</taxon>
        <taxon>Myrtaceae</taxon>
        <taxon>Myrtoideae</taxon>
        <taxon>Myrteae</taxon>
        <taxon>Australasian group</taxon>
        <taxon>Rhodamnia</taxon>
    </lineage>
</organism>
<dbReference type="Proteomes" id="UP000827889">
    <property type="component" value="Chromosome 9"/>
</dbReference>
<sequence>MAYEGKTGLDWFLTSWKSLDNPTPGNCSYRIDPTCYPQLFLYKDGVPYWRAGSWIGDQLSGIPETNNHYIFNRSFVNDPDEISIMYGIVNASIITRMALNASRSLQRSTWHDRDQQWIDYWYAPKDQCDYYGKCGPNSNCNPYNMTQFECTCLPGFEPKSPGDWYLRDGSAGCTRRGGVSVCRSGEGFVTVALVKVPDTSKARANLSLSLKECEEECLRDCSCTAYASANESLGGFGCLIWHGDLVDTRTFAGTGQDLYVRVDAVELARYRKAKSLSRKATVAIVPVSILTALLLAGSFLYRLVIKKRKVRDCRSHNPLMSDIMNPTHLDGSRSVKDPDDGPRGNGDVPLFDLSTIASATNNFSILSKLGQGGFGSVYKGVMDNGTEIAVKRLSKHSGQGVEEFKNEVRLIAKLQHRNLVRLLGCCVEEDEKMLIYEYMPNKSLDAFLFGTSSALPLARILRFRTSTHDDKPWFADILILVQTQRKDRGWIGGNSSMSHPGWLEDSCTCTKIQGSGSSTET</sequence>
<dbReference type="CDD" id="cd01098">
    <property type="entry name" value="PAN_AP_plant"/>
    <property type="match status" value="1"/>
</dbReference>
<dbReference type="SMART" id="SM00473">
    <property type="entry name" value="PAN_AP"/>
    <property type="match status" value="1"/>
</dbReference>
<dbReference type="PROSITE" id="PS50948">
    <property type="entry name" value="PAN"/>
    <property type="match status" value="1"/>
</dbReference>
<evidence type="ECO:0000259" key="12">
    <source>
        <dbReference type="PROSITE" id="PS50948"/>
    </source>
</evidence>
<keyword evidence="9" id="KW-0812">Transmembrane</keyword>
<dbReference type="Pfam" id="PF00954">
    <property type="entry name" value="S_locus_glycop"/>
    <property type="match status" value="1"/>
</dbReference>
<dbReference type="PROSITE" id="PS50011">
    <property type="entry name" value="PROTEIN_KINASE_DOM"/>
    <property type="match status" value="1"/>
</dbReference>
<accession>A0ABM3HVZ9</accession>
<keyword evidence="6" id="KW-0245">EGF-like domain</keyword>
<feature type="domain" description="Apple" evidence="12">
    <location>
        <begin position="182"/>
        <end position="263"/>
    </location>
</feature>
<evidence type="ECO:0000313" key="14">
    <source>
        <dbReference type="RefSeq" id="XP_048140779.1"/>
    </source>
</evidence>
<evidence type="ECO:0000259" key="10">
    <source>
        <dbReference type="PROSITE" id="PS50011"/>
    </source>
</evidence>
<dbReference type="InterPro" id="IPR003609">
    <property type="entry name" value="Pan_app"/>
</dbReference>
<dbReference type="PANTHER" id="PTHR32444">
    <property type="entry name" value="BULB-TYPE LECTIN DOMAIN-CONTAINING PROTEIN"/>
    <property type="match status" value="1"/>
</dbReference>
<dbReference type="SUPFAM" id="SSF51110">
    <property type="entry name" value="alpha-D-mannose-specific plant lectins"/>
    <property type="match status" value="1"/>
</dbReference>
<protein>
    <recommendedName>
        <fullName evidence="1">non-specific serine/threonine protein kinase</fullName>
        <ecNumber evidence="1">2.7.11.1</ecNumber>
    </recommendedName>
</protein>
<keyword evidence="2" id="KW-0732">Signal</keyword>
<dbReference type="InterPro" id="IPR000742">
    <property type="entry name" value="EGF"/>
</dbReference>
<keyword evidence="3" id="KW-1015">Disulfide bond</keyword>
<dbReference type="Gene3D" id="3.30.200.20">
    <property type="entry name" value="Phosphorylase Kinase, domain 1"/>
    <property type="match status" value="1"/>
</dbReference>
<dbReference type="PANTHER" id="PTHR32444:SF63">
    <property type="entry name" value="G-TYPE LECTIN S-RECEPTOR-LIKE SERINE_THREONINE-PROTEIN KINASE RKS1"/>
    <property type="match status" value="1"/>
</dbReference>
<comment type="caution">
    <text evidence="6">Lacks conserved residue(s) required for the propagation of feature annotation.</text>
</comment>
<evidence type="ECO:0000256" key="3">
    <source>
        <dbReference type="ARBA" id="ARBA00023157"/>
    </source>
</evidence>
<dbReference type="InterPro" id="IPR000719">
    <property type="entry name" value="Prot_kinase_dom"/>
</dbReference>
<keyword evidence="9" id="KW-1133">Transmembrane helix</keyword>
<gene>
    <name evidence="14" type="primary">LOC125316481</name>
</gene>
<dbReference type="EC" id="2.7.11.1" evidence="1"/>
<evidence type="ECO:0000259" key="11">
    <source>
        <dbReference type="PROSITE" id="PS50026"/>
    </source>
</evidence>
<evidence type="ECO:0000256" key="5">
    <source>
        <dbReference type="ARBA" id="ARBA00048679"/>
    </source>
</evidence>
<evidence type="ECO:0000256" key="4">
    <source>
        <dbReference type="ARBA" id="ARBA00047899"/>
    </source>
</evidence>
<dbReference type="InterPro" id="IPR036426">
    <property type="entry name" value="Bulb-type_lectin_dom_sf"/>
</dbReference>
<dbReference type="InterPro" id="IPR001245">
    <property type="entry name" value="Ser-Thr/Tyr_kinase_cat_dom"/>
</dbReference>
<dbReference type="InterPro" id="IPR017441">
    <property type="entry name" value="Protein_kinase_ATP_BS"/>
</dbReference>
<dbReference type="RefSeq" id="XP_048140779.1">
    <property type="nucleotide sequence ID" value="XM_048284822.1"/>
</dbReference>
<feature type="domain" description="Protein kinase" evidence="10">
    <location>
        <begin position="363"/>
        <end position="521"/>
    </location>
</feature>
<feature type="transmembrane region" description="Helical" evidence="9">
    <location>
        <begin position="280"/>
        <end position="301"/>
    </location>
</feature>
<comment type="catalytic activity">
    <reaction evidence="5">
        <text>L-seryl-[protein] + ATP = O-phospho-L-seryl-[protein] + ADP + H(+)</text>
        <dbReference type="Rhea" id="RHEA:17989"/>
        <dbReference type="Rhea" id="RHEA-COMP:9863"/>
        <dbReference type="Rhea" id="RHEA-COMP:11604"/>
        <dbReference type="ChEBI" id="CHEBI:15378"/>
        <dbReference type="ChEBI" id="CHEBI:29999"/>
        <dbReference type="ChEBI" id="CHEBI:30616"/>
        <dbReference type="ChEBI" id="CHEBI:83421"/>
        <dbReference type="ChEBI" id="CHEBI:456216"/>
        <dbReference type="EC" id="2.7.11.1"/>
    </reaction>
</comment>
<keyword evidence="9" id="KW-0472">Membrane</keyword>